<dbReference type="Gene3D" id="3.90.176.10">
    <property type="entry name" value="Toxin ADP-ribosyltransferase, Chain A, domain 1"/>
    <property type="match status" value="1"/>
</dbReference>
<sequence>MMEEFVFWFYNAITDPHTNSRIPEWTKYSDAETKRTEEAFQQNKSYVLLDRCHIDLKHSIHTDLADETKQFRLKRQVGFSRQKCLLEDRFTSVPAVTTLTTMLPFSDEPKSCSSFFQAWFNTLSGKRVFMDFALCIEACAKGIEHEASLYRRANAVDDAQKMVTELRSSVGKRRREVTRLCVNFYTRNTFLFNVLNQALRMFDFSKLETLGPLYHMLRLHSRSCKEFYGTVYRGVKYTEADIEMYKQAKGTWKQFITFISTSKCRMVAEMFATNTLMIIELTHDKTRPPRFFDIYNISDFPEEDEVLLEPELCFYVIDVETVAENKYILHLKI</sequence>
<evidence type="ECO:0000313" key="8">
    <source>
        <dbReference type="EMBL" id="CAF1521023.1"/>
    </source>
</evidence>
<dbReference type="OrthoDB" id="423533at2759"/>
<keyword evidence="9" id="KW-1185">Reference proteome</keyword>
<protein>
    <recommendedName>
        <fullName evidence="6">NAD(P)(+)--arginine ADP-ribosyltransferase</fullName>
        <ecNumber evidence="6">2.4.2.31</ecNumber>
    </recommendedName>
    <alternativeName>
        <fullName evidence="6">Mono(ADP-ribosyl)transferase</fullName>
    </alternativeName>
</protein>
<evidence type="ECO:0000256" key="2">
    <source>
        <dbReference type="ARBA" id="ARBA00022676"/>
    </source>
</evidence>
<keyword evidence="4" id="KW-0548">Nucleotidyltransferase</keyword>
<dbReference type="Proteomes" id="UP000663828">
    <property type="component" value="Unassembled WGS sequence"/>
</dbReference>
<evidence type="ECO:0000313" key="10">
    <source>
        <dbReference type="Proteomes" id="UP000663852"/>
    </source>
</evidence>
<accession>A0A815UR88</accession>
<keyword evidence="6" id="KW-0520">NAD</keyword>
<dbReference type="SUPFAM" id="SSF117839">
    <property type="entry name" value="WWE domain"/>
    <property type="match status" value="1"/>
</dbReference>
<dbReference type="EMBL" id="CAJNOJ010000771">
    <property type="protein sequence ID" value="CAF1521023.1"/>
    <property type="molecule type" value="Genomic_DNA"/>
</dbReference>
<dbReference type="Proteomes" id="UP000663852">
    <property type="component" value="Unassembled WGS sequence"/>
</dbReference>
<dbReference type="SUPFAM" id="SSF56399">
    <property type="entry name" value="ADP-ribosylation"/>
    <property type="match status" value="1"/>
</dbReference>
<dbReference type="GO" id="GO:0106274">
    <property type="term" value="F:NAD+-protein-arginine ADP-ribosyltransferase activity"/>
    <property type="evidence" value="ECO:0007669"/>
    <property type="project" value="UniProtKB-EC"/>
</dbReference>
<evidence type="ECO:0000313" key="7">
    <source>
        <dbReference type="EMBL" id="CAF1384487.1"/>
    </source>
</evidence>
<comment type="caution">
    <text evidence="8">The sequence shown here is derived from an EMBL/GenBank/DDBJ whole genome shotgun (WGS) entry which is preliminary data.</text>
</comment>
<dbReference type="EC" id="2.4.2.31" evidence="6"/>
<dbReference type="PROSITE" id="PS51996">
    <property type="entry name" value="TR_MART"/>
    <property type="match status" value="1"/>
</dbReference>
<name>A0A815UR88_ADIRI</name>
<proteinExistence type="inferred from homology"/>
<dbReference type="GO" id="GO:0016779">
    <property type="term" value="F:nucleotidyltransferase activity"/>
    <property type="evidence" value="ECO:0007669"/>
    <property type="project" value="UniProtKB-KW"/>
</dbReference>
<dbReference type="AlphaFoldDB" id="A0A815UR88"/>
<keyword evidence="2 6" id="KW-0328">Glycosyltransferase</keyword>
<dbReference type="EMBL" id="CAJNOR010003164">
    <property type="protein sequence ID" value="CAF1384487.1"/>
    <property type="molecule type" value="Genomic_DNA"/>
</dbReference>
<evidence type="ECO:0000256" key="5">
    <source>
        <dbReference type="ARBA" id="ARBA00047597"/>
    </source>
</evidence>
<reference evidence="8" key="1">
    <citation type="submission" date="2021-02" db="EMBL/GenBank/DDBJ databases">
        <authorList>
            <person name="Nowell W R."/>
        </authorList>
    </citation>
    <scope>NUCLEOTIDE SEQUENCE</scope>
</reference>
<comment type="catalytic activity">
    <reaction evidence="5 6">
        <text>L-arginyl-[protein] + NAD(+) = N(omega)-(ADP-D-ribosyl)-L-arginyl-[protein] + nicotinamide + H(+)</text>
        <dbReference type="Rhea" id="RHEA:19149"/>
        <dbReference type="Rhea" id="RHEA-COMP:10532"/>
        <dbReference type="Rhea" id="RHEA-COMP:15087"/>
        <dbReference type="ChEBI" id="CHEBI:15378"/>
        <dbReference type="ChEBI" id="CHEBI:17154"/>
        <dbReference type="ChEBI" id="CHEBI:29965"/>
        <dbReference type="ChEBI" id="CHEBI:57540"/>
        <dbReference type="ChEBI" id="CHEBI:142554"/>
        <dbReference type="EC" id="2.4.2.31"/>
    </reaction>
</comment>
<gene>
    <name evidence="8" type="ORF">EDS130_LOCUS43875</name>
    <name evidence="7" type="ORF">XAT740_LOCUS33258</name>
</gene>
<dbReference type="Pfam" id="PF01129">
    <property type="entry name" value="ART"/>
    <property type="match status" value="1"/>
</dbReference>
<keyword evidence="6" id="KW-0521">NADP</keyword>
<evidence type="ECO:0000256" key="4">
    <source>
        <dbReference type="ARBA" id="ARBA00022695"/>
    </source>
</evidence>
<dbReference type="InterPro" id="IPR000768">
    <property type="entry name" value="ART"/>
</dbReference>
<evidence type="ECO:0000313" key="9">
    <source>
        <dbReference type="Proteomes" id="UP000663828"/>
    </source>
</evidence>
<organism evidence="8 10">
    <name type="scientific">Adineta ricciae</name>
    <name type="common">Rotifer</name>
    <dbReference type="NCBI Taxonomy" id="249248"/>
    <lineage>
        <taxon>Eukaryota</taxon>
        <taxon>Metazoa</taxon>
        <taxon>Spiralia</taxon>
        <taxon>Gnathifera</taxon>
        <taxon>Rotifera</taxon>
        <taxon>Eurotatoria</taxon>
        <taxon>Bdelloidea</taxon>
        <taxon>Adinetida</taxon>
        <taxon>Adinetidae</taxon>
        <taxon>Adineta</taxon>
    </lineage>
</organism>
<evidence type="ECO:0000256" key="3">
    <source>
        <dbReference type="ARBA" id="ARBA00022679"/>
    </source>
</evidence>
<evidence type="ECO:0000256" key="6">
    <source>
        <dbReference type="RuleBase" id="RU361228"/>
    </source>
</evidence>
<dbReference type="InterPro" id="IPR037197">
    <property type="entry name" value="WWE_dom_sf"/>
</dbReference>
<comment type="similarity">
    <text evidence="1 6">Belongs to the Arg-specific ADP-ribosyltransferase family.</text>
</comment>
<keyword evidence="3 6" id="KW-0808">Transferase</keyword>
<evidence type="ECO:0000256" key="1">
    <source>
        <dbReference type="ARBA" id="ARBA00009558"/>
    </source>
</evidence>